<evidence type="ECO:0000313" key="3">
    <source>
        <dbReference type="Proteomes" id="UP000823749"/>
    </source>
</evidence>
<keyword evidence="3" id="KW-1185">Reference proteome</keyword>
<accession>A0AAV6I2U2</accession>
<feature type="compositionally biased region" description="Basic residues" evidence="1">
    <location>
        <begin position="45"/>
        <end position="55"/>
    </location>
</feature>
<protein>
    <submittedName>
        <fullName evidence="2">Uncharacterized protein</fullName>
    </submittedName>
</protein>
<organism evidence="2 3">
    <name type="scientific">Rhododendron griersonianum</name>
    <dbReference type="NCBI Taxonomy" id="479676"/>
    <lineage>
        <taxon>Eukaryota</taxon>
        <taxon>Viridiplantae</taxon>
        <taxon>Streptophyta</taxon>
        <taxon>Embryophyta</taxon>
        <taxon>Tracheophyta</taxon>
        <taxon>Spermatophyta</taxon>
        <taxon>Magnoliopsida</taxon>
        <taxon>eudicotyledons</taxon>
        <taxon>Gunneridae</taxon>
        <taxon>Pentapetalae</taxon>
        <taxon>asterids</taxon>
        <taxon>Ericales</taxon>
        <taxon>Ericaceae</taxon>
        <taxon>Ericoideae</taxon>
        <taxon>Rhodoreae</taxon>
        <taxon>Rhododendron</taxon>
    </lineage>
</organism>
<dbReference type="EMBL" id="JACTNZ010000012">
    <property type="protein sequence ID" value="KAG5521882.1"/>
    <property type="molecule type" value="Genomic_DNA"/>
</dbReference>
<dbReference type="Proteomes" id="UP000823749">
    <property type="component" value="Chromosome 12"/>
</dbReference>
<comment type="caution">
    <text evidence="2">The sequence shown here is derived from an EMBL/GenBank/DDBJ whole genome shotgun (WGS) entry which is preliminary data.</text>
</comment>
<evidence type="ECO:0000313" key="2">
    <source>
        <dbReference type="EMBL" id="KAG5521882.1"/>
    </source>
</evidence>
<sequence>MSENDQSDGIVVGGRDGSGRRDDYRNTEETRKGFGSKLGNEKRVSRFRFSKKKKGSSNPSPSTVPRKLVLVLGVLRIGRMKRVEWGRRHRRNQSRQRGWWSPASVSNVDGELVEAAAAGEDEEADIDVAEDREFAGFLHETAASFREGDLKAVLVFDSLQLRKGQKSCV</sequence>
<proteinExistence type="predicted"/>
<gene>
    <name evidence="2" type="ORF">RHGRI_034193</name>
</gene>
<dbReference type="AlphaFoldDB" id="A0AAV6I2U2"/>
<reference evidence="2" key="1">
    <citation type="submission" date="2020-08" db="EMBL/GenBank/DDBJ databases">
        <title>Plant Genome Project.</title>
        <authorList>
            <person name="Zhang R.-G."/>
        </authorList>
    </citation>
    <scope>NUCLEOTIDE SEQUENCE</scope>
    <source>
        <strain evidence="2">WSP0</strain>
        <tissue evidence="2">Leaf</tissue>
    </source>
</reference>
<name>A0AAV6I2U2_9ERIC</name>
<evidence type="ECO:0000256" key="1">
    <source>
        <dbReference type="SAM" id="MobiDB-lite"/>
    </source>
</evidence>
<feature type="compositionally biased region" description="Basic and acidic residues" evidence="1">
    <location>
        <begin position="17"/>
        <end position="32"/>
    </location>
</feature>
<feature type="region of interest" description="Disordered" evidence="1">
    <location>
        <begin position="1"/>
        <end position="64"/>
    </location>
</feature>